<evidence type="ECO:0000313" key="2">
    <source>
        <dbReference type="EMBL" id="GKI18823.1"/>
    </source>
</evidence>
<protein>
    <submittedName>
        <fullName evidence="2">Uncharacterized protein</fullName>
    </submittedName>
</protein>
<name>A0AA37KQ54_9BACT</name>
<comment type="caution">
    <text evidence="2">The sequence shown here is derived from an EMBL/GenBank/DDBJ whole genome shotgun (WGS) entry which is preliminary data.</text>
</comment>
<sequence length="60" mass="6915">MKLSEWFKARSGQELMMIAVVAMLLVMIATRWAYISRTAKEAIRQRFVPPTEQADSLQSK</sequence>
<dbReference type="AlphaFoldDB" id="A0AA37KQ54"/>
<feature type="transmembrane region" description="Helical" evidence="1">
    <location>
        <begin position="15"/>
        <end position="34"/>
    </location>
</feature>
<evidence type="ECO:0000256" key="1">
    <source>
        <dbReference type="SAM" id="Phobius"/>
    </source>
</evidence>
<dbReference type="Proteomes" id="UP001055105">
    <property type="component" value="Unassembled WGS sequence"/>
</dbReference>
<keyword evidence="1" id="KW-0472">Membrane</keyword>
<gene>
    <name evidence="2" type="ORF">CE91St16_17310</name>
</gene>
<keyword evidence="1" id="KW-1133">Transmembrane helix</keyword>
<accession>A0AA37KQ54</accession>
<organism evidence="2 3">
    <name type="scientific">Alistipes finegoldii</name>
    <dbReference type="NCBI Taxonomy" id="214856"/>
    <lineage>
        <taxon>Bacteria</taxon>
        <taxon>Pseudomonadati</taxon>
        <taxon>Bacteroidota</taxon>
        <taxon>Bacteroidia</taxon>
        <taxon>Bacteroidales</taxon>
        <taxon>Rikenellaceae</taxon>
        <taxon>Alistipes</taxon>
    </lineage>
</organism>
<proteinExistence type="predicted"/>
<dbReference type="EMBL" id="BQOL01000001">
    <property type="protein sequence ID" value="GKI18823.1"/>
    <property type="molecule type" value="Genomic_DNA"/>
</dbReference>
<evidence type="ECO:0000313" key="3">
    <source>
        <dbReference type="Proteomes" id="UP001055105"/>
    </source>
</evidence>
<keyword evidence="1" id="KW-0812">Transmembrane</keyword>
<dbReference type="RefSeq" id="WP_195559606.1">
    <property type="nucleotide sequence ID" value="NZ_AP025581.1"/>
</dbReference>
<reference evidence="2" key="1">
    <citation type="submission" date="2022-01" db="EMBL/GenBank/DDBJ databases">
        <title>Novel bile acid biosynthetic pathways are enriched in the microbiome of centenarians.</title>
        <authorList>
            <person name="Sato Y."/>
            <person name="Atarashi K."/>
            <person name="Plichta R.D."/>
            <person name="Arai Y."/>
            <person name="Sasajima S."/>
            <person name="Kearney M.S."/>
            <person name="Suda W."/>
            <person name="Takeshita K."/>
            <person name="Sasaki T."/>
            <person name="Okamoto S."/>
            <person name="Skelly N.A."/>
            <person name="Okamura Y."/>
            <person name="Vlamakis H."/>
            <person name="Li Y."/>
            <person name="Tanoue T."/>
            <person name="Takei H."/>
            <person name="Nittono H."/>
            <person name="Narushima S."/>
            <person name="Irie J."/>
            <person name="Itoh H."/>
            <person name="Moriya K."/>
            <person name="Sugiura Y."/>
            <person name="Suematsu M."/>
            <person name="Moritoki N."/>
            <person name="Shibata S."/>
            <person name="Littman R.D."/>
            <person name="Fischbach A.M."/>
            <person name="Uwamino Y."/>
            <person name="Inoue T."/>
            <person name="Honda A."/>
            <person name="Hattori M."/>
            <person name="Murai T."/>
            <person name="Xavier J.R."/>
            <person name="Hirose N."/>
            <person name="Honda K."/>
        </authorList>
    </citation>
    <scope>NUCLEOTIDE SEQUENCE</scope>
    <source>
        <strain evidence="2">CE91-St16</strain>
    </source>
</reference>